<sequence>MQSLTAEDKKELCKDAFQDISSILAGLRDQGLSDLEIFEFGKSLIDHFDPIKMEILKKESDYQDALFREANDL</sequence>
<evidence type="ECO:0000313" key="2">
    <source>
        <dbReference type="Proteomes" id="UP000030392"/>
    </source>
</evidence>
<protein>
    <submittedName>
        <fullName evidence="1">Uncharacterized protein</fullName>
    </submittedName>
</protein>
<organism evidence="1 2">
    <name type="scientific">Prochlorococcus marinus str. PAC1</name>
    <dbReference type="NCBI Taxonomy" id="59924"/>
    <lineage>
        <taxon>Bacteria</taxon>
        <taxon>Bacillati</taxon>
        <taxon>Cyanobacteriota</taxon>
        <taxon>Cyanophyceae</taxon>
        <taxon>Synechococcales</taxon>
        <taxon>Prochlorococcaceae</taxon>
        <taxon>Prochlorococcus</taxon>
    </lineage>
</organism>
<accession>A0A0A2C0J7</accession>
<dbReference type="Proteomes" id="UP000030392">
    <property type="component" value="Unassembled WGS sequence"/>
</dbReference>
<comment type="caution">
    <text evidence="1">The sequence shown here is derived from an EMBL/GenBank/DDBJ whole genome shotgun (WGS) entry which is preliminary data.</text>
</comment>
<evidence type="ECO:0000313" key="1">
    <source>
        <dbReference type="EMBL" id="KGG19848.1"/>
    </source>
</evidence>
<gene>
    <name evidence="1" type="ORF">EV03_2236</name>
</gene>
<dbReference type="EMBL" id="JNAX01000015">
    <property type="protein sequence ID" value="KGG19848.1"/>
    <property type="molecule type" value="Genomic_DNA"/>
</dbReference>
<dbReference type="AlphaFoldDB" id="A0A0A2C0J7"/>
<dbReference type="RefSeq" id="WP_011293936.1">
    <property type="nucleotide sequence ID" value="NZ_CP138967.1"/>
</dbReference>
<reference evidence="2" key="1">
    <citation type="journal article" date="2014" name="Sci. Data">
        <title>Genomes of diverse isolates of the marine cyanobacterium Prochlorococcus.</title>
        <authorList>
            <person name="Biller S."/>
            <person name="Berube P."/>
            <person name="Thompson J."/>
            <person name="Kelly L."/>
            <person name="Roggensack S."/>
            <person name="Awad L."/>
            <person name="Roache-Johnson K."/>
            <person name="Ding H."/>
            <person name="Giovannoni S.J."/>
            <person name="Moore L.R."/>
            <person name="Chisholm S.W."/>
        </authorList>
    </citation>
    <scope>NUCLEOTIDE SEQUENCE [LARGE SCALE GENOMIC DNA]</scope>
    <source>
        <strain evidence="2">PAC1</strain>
    </source>
</reference>
<proteinExistence type="predicted"/>
<name>A0A0A2C0J7_PROMR</name>